<proteinExistence type="predicted"/>
<gene>
    <name evidence="1" type="ORF">V5R04_05060</name>
</gene>
<dbReference type="AlphaFoldDB" id="A0AAU7DZE8"/>
<name>A0AAU7DZE8_9MICO</name>
<accession>A0AAU7DZE8</accession>
<evidence type="ECO:0000313" key="1">
    <source>
        <dbReference type="EMBL" id="XBH22593.1"/>
    </source>
</evidence>
<dbReference type="EMBL" id="CP146203">
    <property type="protein sequence ID" value="XBH22593.1"/>
    <property type="molecule type" value="Genomic_DNA"/>
</dbReference>
<organism evidence="1">
    <name type="scientific">Jonesiaceae bacterium BS-20</name>
    <dbReference type="NCBI Taxonomy" id="3120821"/>
    <lineage>
        <taxon>Bacteria</taxon>
        <taxon>Bacillati</taxon>
        <taxon>Actinomycetota</taxon>
        <taxon>Actinomycetes</taxon>
        <taxon>Micrococcales</taxon>
        <taxon>Jonesiaceae</taxon>
    </lineage>
</organism>
<protein>
    <submittedName>
        <fullName evidence="1">Uncharacterized protein</fullName>
    </submittedName>
</protein>
<sequence>MSTLTELFESKVVRDLVQKVATESQVALSALPAAASEVDPDDPREQIQVGVLMANGRLAPRNFADRAEAEAWAFPDEQVVEWNMICGCDR</sequence>
<reference evidence="1" key="1">
    <citation type="submission" date="2024-02" db="EMBL/GenBank/DDBJ databases">
        <title>Tomenella chthoni gen. nov. sp. nov., a member of the family Jonesiaceae isolated from bat guano.</title>
        <authorList>
            <person name="Miller S.L."/>
            <person name="King J."/>
            <person name="Sankaranarayanan K."/>
            <person name="Lawson P.A."/>
        </authorList>
    </citation>
    <scope>NUCLEOTIDE SEQUENCE</scope>
    <source>
        <strain evidence="1">BS-20</strain>
    </source>
</reference>